<accession>A0A543CMS3</accession>
<dbReference type="Gene3D" id="2.130.10.10">
    <property type="entry name" value="YVTN repeat-like/Quinoprotein amine dehydrogenase"/>
    <property type="match status" value="1"/>
</dbReference>
<sequence length="581" mass="62732">MRSLHRPVFAGALGAVLLAGCASVPSGSQVVGGRVTGHQQPIDDPYVRVIPVGPGRDWDPGTMVTAFQAASGSFDGPNGEHQVAREYLACGGCWRPGVNTVVYDSVEQSAVQRDGDRATVTDKVVQLGRIGTDGQYIADPHNFDQTYQLRQDAQKQWRITDLPQELLLSRNDVNRAFRTLNLYFFAPETPVLVPNPVFIPLVNRNWLSEQLVKQLLGGPTSWLRGAAVRTGFPSGTQLRRLDITGGVATVDLSRQARAGNLRNMSIQLMWTLRQLREVDQLKLEIDGKAIRVPGLNSTVQSSGAWSSFDPNGTSELPRSYVRTADGRLARLDTVPQPQVLLPKLRVSHPAVSYDARQVAALNTSGGTVTVTDLSDGTSRAVLKAKLKDGRFSTPSWDTRGNVWAVESNSKESRLWEIAGGTKKVSIDNWTLAPHPVKALRISRDGTRAAAIVQMGKVAEVQLGRVDRAPSGGLQAEGFIAISSEEGAIDLAWRDADHLAVVGVTPGNPSPVLYDVPVSGAAIQPLVGPGGDMKAVAAYPGAPLLVTQHVSNPQSSDNVCRLSDKYDEWKCFYRTSDPAYPG</sequence>
<feature type="signal peptide" evidence="1">
    <location>
        <begin position="1"/>
        <end position="21"/>
    </location>
</feature>
<proteinExistence type="predicted"/>
<feature type="chain" id="PRO_5039701133" evidence="1">
    <location>
        <begin position="22"/>
        <end position="581"/>
    </location>
</feature>
<dbReference type="Pfam" id="PF10647">
    <property type="entry name" value="Gmad1"/>
    <property type="match status" value="1"/>
</dbReference>
<name>A0A543CMS3_9ACTN</name>
<organism evidence="3 4">
    <name type="scientific">Actinoallomurus bryophytorum</name>
    <dbReference type="NCBI Taxonomy" id="1490222"/>
    <lineage>
        <taxon>Bacteria</taxon>
        <taxon>Bacillati</taxon>
        <taxon>Actinomycetota</taxon>
        <taxon>Actinomycetes</taxon>
        <taxon>Streptosporangiales</taxon>
        <taxon>Thermomonosporaceae</taxon>
        <taxon>Actinoallomurus</taxon>
    </lineage>
</organism>
<evidence type="ECO:0000259" key="2">
    <source>
        <dbReference type="SMART" id="SM00909"/>
    </source>
</evidence>
<dbReference type="RefSeq" id="WP_185792300.1">
    <property type="nucleotide sequence ID" value="NZ_VFOZ01000001.1"/>
</dbReference>
<evidence type="ECO:0000313" key="4">
    <source>
        <dbReference type="Proteomes" id="UP000316096"/>
    </source>
</evidence>
<keyword evidence="1" id="KW-0732">Signal</keyword>
<gene>
    <name evidence="3" type="ORF">FB559_4002</name>
</gene>
<comment type="caution">
    <text evidence="3">The sequence shown here is derived from an EMBL/GenBank/DDBJ whole genome shotgun (WGS) entry which is preliminary data.</text>
</comment>
<dbReference type="Pfam" id="PF10646">
    <property type="entry name" value="Germane"/>
    <property type="match status" value="1"/>
</dbReference>
<dbReference type="InterPro" id="IPR059026">
    <property type="entry name" value="LpqB_N"/>
</dbReference>
<feature type="domain" description="GerMN" evidence="2">
    <location>
        <begin position="208"/>
        <end position="294"/>
    </location>
</feature>
<reference evidence="3 4" key="1">
    <citation type="submission" date="2019-06" db="EMBL/GenBank/DDBJ databases">
        <title>Sequencing the genomes of 1000 actinobacteria strains.</title>
        <authorList>
            <person name="Klenk H.-P."/>
        </authorList>
    </citation>
    <scope>NUCLEOTIDE SEQUENCE [LARGE SCALE GENOMIC DNA]</scope>
    <source>
        <strain evidence="3 4">DSM 102200</strain>
    </source>
</reference>
<dbReference type="InterPro" id="IPR015943">
    <property type="entry name" value="WD40/YVTN_repeat-like_dom_sf"/>
</dbReference>
<dbReference type="Pfam" id="PF25976">
    <property type="entry name" value="LpqB_N"/>
    <property type="match status" value="1"/>
</dbReference>
<dbReference type="PROSITE" id="PS51257">
    <property type="entry name" value="PROKAR_LIPOPROTEIN"/>
    <property type="match status" value="1"/>
</dbReference>
<dbReference type="Proteomes" id="UP000316096">
    <property type="component" value="Unassembled WGS sequence"/>
</dbReference>
<dbReference type="AlphaFoldDB" id="A0A543CMS3"/>
<evidence type="ECO:0000256" key="1">
    <source>
        <dbReference type="SAM" id="SignalP"/>
    </source>
</evidence>
<dbReference type="EMBL" id="VFOZ01000001">
    <property type="protein sequence ID" value="TQL98379.1"/>
    <property type="molecule type" value="Genomic_DNA"/>
</dbReference>
<dbReference type="SMART" id="SM00909">
    <property type="entry name" value="Germane"/>
    <property type="match status" value="1"/>
</dbReference>
<dbReference type="InterPro" id="IPR018910">
    <property type="entry name" value="LpqB_C"/>
</dbReference>
<keyword evidence="4" id="KW-1185">Reference proteome</keyword>
<dbReference type="SUPFAM" id="SSF82171">
    <property type="entry name" value="DPP6 N-terminal domain-like"/>
    <property type="match status" value="1"/>
</dbReference>
<dbReference type="InterPro" id="IPR019606">
    <property type="entry name" value="GerMN"/>
</dbReference>
<protein>
    <submittedName>
        <fullName evidence="3">Sporulation and spore germination protein</fullName>
    </submittedName>
</protein>
<evidence type="ECO:0000313" key="3">
    <source>
        <dbReference type="EMBL" id="TQL98379.1"/>
    </source>
</evidence>